<proteinExistence type="predicted"/>
<evidence type="ECO:0000313" key="2">
    <source>
        <dbReference type="EMBL" id="KKN77133.1"/>
    </source>
</evidence>
<keyword evidence="1" id="KW-0812">Transmembrane</keyword>
<sequence length="380" mass="43074">MKIKHYVKIAAPIVGPVLFVVLLTILSVFIILSPVYAASSSGNTTVYDYDTNASLTAGALVNYNCNASGLNAALTIDVDPYVGTDELELIKAYYRASNGSAIEENLTDYDFENRTRVVLDLNSTHSYNLTYVASDSSWQGRISSNESEDTTLIFKANSKSYVCLNATTTIKFRPAFYLTLRFYKGSNMTTDVSTSSYKNEFQYVYMRFVNASSSYTDSTIFRDMSYLDRMFGWMPFYKPTFSSTSDDALTFWAHYNNGEARIKLYEAPQNYSIHLQTDDTYGLTWTDEFTRPQLQDSSWKSKPIPKLRIAEAEDKTLSVYLSRWEVHKFLFLMNIGYWLLIIIGWVVIMMVAGSHLSWKAMVGVSIGYLALMRAIGLAIF</sequence>
<dbReference type="AlphaFoldDB" id="A0A0F9WFN4"/>
<gene>
    <name evidence="2" type="ORF">LCGC14_0363290</name>
</gene>
<keyword evidence="1" id="KW-1133">Transmembrane helix</keyword>
<comment type="caution">
    <text evidence="2">The sequence shown here is derived from an EMBL/GenBank/DDBJ whole genome shotgun (WGS) entry which is preliminary data.</text>
</comment>
<feature type="transmembrane region" description="Helical" evidence="1">
    <location>
        <begin position="329"/>
        <end position="348"/>
    </location>
</feature>
<reference evidence="2" key="1">
    <citation type="journal article" date="2015" name="Nature">
        <title>Complex archaea that bridge the gap between prokaryotes and eukaryotes.</title>
        <authorList>
            <person name="Spang A."/>
            <person name="Saw J.H."/>
            <person name="Jorgensen S.L."/>
            <person name="Zaremba-Niedzwiedzka K."/>
            <person name="Martijn J."/>
            <person name="Lind A.E."/>
            <person name="van Eijk R."/>
            <person name="Schleper C."/>
            <person name="Guy L."/>
            <person name="Ettema T.J."/>
        </authorList>
    </citation>
    <scope>NUCLEOTIDE SEQUENCE</scope>
</reference>
<keyword evidence="1" id="KW-0472">Membrane</keyword>
<evidence type="ECO:0000256" key="1">
    <source>
        <dbReference type="SAM" id="Phobius"/>
    </source>
</evidence>
<feature type="transmembrane region" description="Helical" evidence="1">
    <location>
        <begin position="360"/>
        <end position="379"/>
    </location>
</feature>
<organism evidence="2">
    <name type="scientific">marine sediment metagenome</name>
    <dbReference type="NCBI Taxonomy" id="412755"/>
    <lineage>
        <taxon>unclassified sequences</taxon>
        <taxon>metagenomes</taxon>
        <taxon>ecological metagenomes</taxon>
    </lineage>
</organism>
<name>A0A0F9WFN4_9ZZZZ</name>
<accession>A0A0F9WFN4</accession>
<dbReference type="EMBL" id="LAZR01000284">
    <property type="protein sequence ID" value="KKN77133.1"/>
    <property type="molecule type" value="Genomic_DNA"/>
</dbReference>
<protein>
    <submittedName>
        <fullName evidence="2">Uncharacterized protein</fullName>
    </submittedName>
</protein>